<name>A0ABY6NZD9_9NOCA</name>
<accession>A0ABY6NZD9</accession>
<proteinExistence type="predicted"/>
<reference evidence="2" key="1">
    <citation type="submission" date="2022-10" db="EMBL/GenBank/DDBJ databases">
        <title>Rhodococcus sp.75.</title>
        <authorList>
            <person name="Sun M."/>
        </authorList>
    </citation>
    <scope>NUCLEOTIDE SEQUENCE</scope>
    <source>
        <strain evidence="2">75</strain>
    </source>
</reference>
<keyword evidence="3" id="KW-1185">Reference proteome</keyword>
<dbReference type="Proteomes" id="UP001164965">
    <property type="component" value="Chromosome"/>
</dbReference>
<feature type="transmembrane region" description="Helical" evidence="1">
    <location>
        <begin position="110"/>
        <end position="131"/>
    </location>
</feature>
<gene>
    <name evidence="2" type="ORF">RHODO2019_16960</name>
</gene>
<protein>
    <submittedName>
        <fullName evidence="2">DUF6518 family protein</fullName>
    </submittedName>
</protein>
<evidence type="ECO:0000313" key="2">
    <source>
        <dbReference type="EMBL" id="UZJ24774.1"/>
    </source>
</evidence>
<dbReference type="RefSeq" id="WP_265382880.1">
    <property type="nucleotide sequence ID" value="NZ_CP110615.1"/>
</dbReference>
<dbReference type="Pfam" id="PF20128">
    <property type="entry name" value="DUF6518"/>
    <property type="match status" value="1"/>
</dbReference>
<evidence type="ECO:0000256" key="1">
    <source>
        <dbReference type="SAM" id="Phobius"/>
    </source>
</evidence>
<keyword evidence="1" id="KW-0472">Membrane</keyword>
<organism evidence="2 3">
    <name type="scientific">Rhodococcus antarcticus</name>
    <dbReference type="NCBI Taxonomy" id="2987751"/>
    <lineage>
        <taxon>Bacteria</taxon>
        <taxon>Bacillati</taxon>
        <taxon>Actinomycetota</taxon>
        <taxon>Actinomycetes</taxon>
        <taxon>Mycobacteriales</taxon>
        <taxon>Nocardiaceae</taxon>
        <taxon>Rhodococcus</taxon>
    </lineage>
</organism>
<feature type="transmembrane region" description="Helical" evidence="1">
    <location>
        <begin position="161"/>
        <end position="179"/>
    </location>
</feature>
<keyword evidence="1" id="KW-1133">Transmembrane helix</keyword>
<evidence type="ECO:0000313" key="3">
    <source>
        <dbReference type="Proteomes" id="UP001164965"/>
    </source>
</evidence>
<sequence>MNGLHTEGRLGHTISAAVWARWGIAVLAGTLTGGAAAWAYYDAVYRRLSHTFGLWILTVALLSARQPRISAIGASCLALLAAVVAFYVGKKLMYGIRYPGMPYELNTTQLTEWGVLAVIAGIALGAAFAGIGTTGHRSTAAAIGLLAADAYRRASSYPSDGVVVISFGVLAVVAVLAVAIRTPRQLLQTAAWTLPAIALGYLLISAPDLLESLRR</sequence>
<keyword evidence="1" id="KW-0812">Transmembrane</keyword>
<feature type="transmembrane region" description="Helical" evidence="1">
    <location>
        <begin position="20"/>
        <end position="41"/>
    </location>
</feature>
<feature type="transmembrane region" description="Helical" evidence="1">
    <location>
        <begin position="70"/>
        <end position="89"/>
    </location>
</feature>
<dbReference type="InterPro" id="IPR045393">
    <property type="entry name" value="DUF6518"/>
</dbReference>
<dbReference type="EMBL" id="CP110615">
    <property type="protein sequence ID" value="UZJ24774.1"/>
    <property type="molecule type" value="Genomic_DNA"/>
</dbReference>